<protein>
    <submittedName>
        <fullName evidence="1">Uncharacterized protein</fullName>
    </submittedName>
</protein>
<dbReference type="RefSeq" id="WP_203418025.1">
    <property type="nucleotide sequence ID" value="NZ_CP069352.1"/>
</dbReference>
<gene>
    <name evidence="1" type="ORF">JN757_14950</name>
</gene>
<reference evidence="1 2" key="2">
    <citation type="submission" date="2021-03" db="EMBL/GenBank/DDBJ databases">
        <title>P. granadensis CT364 genome publication.</title>
        <authorList>
            <person name="Stach J."/>
            <person name="Montero-Calasanz Md.C."/>
        </authorList>
    </citation>
    <scope>NUCLEOTIDE SEQUENCE [LARGE SCALE GENOMIC DNA]</scope>
    <source>
        <strain evidence="1 2">CT364</strain>
    </source>
</reference>
<evidence type="ECO:0000313" key="1">
    <source>
        <dbReference type="EMBL" id="QRK81875.1"/>
    </source>
</evidence>
<organism evidence="1 2">
    <name type="scientific">Pseudomonas granadensis</name>
    <dbReference type="NCBI Taxonomy" id="1421430"/>
    <lineage>
        <taxon>Bacteria</taxon>
        <taxon>Pseudomonadati</taxon>
        <taxon>Pseudomonadota</taxon>
        <taxon>Gammaproteobacteria</taxon>
        <taxon>Pseudomonadales</taxon>
        <taxon>Pseudomonadaceae</taxon>
        <taxon>Pseudomonas</taxon>
    </lineage>
</organism>
<name>A0ABX7G961_9PSED</name>
<accession>A0ABX7G961</accession>
<sequence>MQFILAHLPADYFSVQADAQKHPIGRRDLEAALQNLYGVRSSYVHTLKPLTKEFIHFASHRETWEDDGKLTFTFQGLFRLVQAVIIEFVRKAPKIEHEPCNYEWDNPNLIRLRVAPQYWVFDPSGFEAQSSRRYLQGLVELLDECLVEYPNRKLHGLSHIIDKGLSIQPQMNEAQNVPFLALWWLSNVYLGHDPARRTHTSKEVEMLNKPSVDSLITQALLGSDSEWKPAIHQLQLDRYYKQRYKSSGIRVPANVEACMALTLAERHRKAGHISSAHGALTSAVENFPHLIQLRTLAADFDPSTPIAWLSIIYPGITMQRATLECIGL</sequence>
<reference evidence="1 2" key="1">
    <citation type="submission" date="2021-02" db="EMBL/GenBank/DDBJ databases">
        <authorList>
            <person name="Cea Torrescassana E."/>
        </authorList>
    </citation>
    <scope>NUCLEOTIDE SEQUENCE [LARGE SCALE GENOMIC DNA]</scope>
    <source>
        <strain evidence="1 2">CT364</strain>
    </source>
</reference>
<dbReference type="Proteomes" id="UP000663686">
    <property type="component" value="Chromosome"/>
</dbReference>
<proteinExistence type="predicted"/>
<evidence type="ECO:0000313" key="2">
    <source>
        <dbReference type="Proteomes" id="UP000663686"/>
    </source>
</evidence>
<keyword evidence="2" id="KW-1185">Reference proteome</keyword>
<dbReference type="EMBL" id="CP069352">
    <property type="protein sequence ID" value="QRK81875.1"/>
    <property type="molecule type" value="Genomic_DNA"/>
</dbReference>